<feature type="compositionally biased region" description="Basic and acidic residues" evidence="1">
    <location>
        <begin position="123"/>
        <end position="136"/>
    </location>
</feature>
<protein>
    <recommendedName>
        <fullName evidence="2">FCP1 homology domain-containing protein</fullName>
    </recommendedName>
</protein>
<feature type="compositionally biased region" description="Pro residues" evidence="1">
    <location>
        <begin position="169"/>
        <end position="180"/>
    </location>
</feature>
<dbReference type="PANTHER" id="PTHR12210">
    <property type="entry name" value="DULLARD PROTEIN PHOSPHATASE"/>
    <property type="match status" value="1"/>
</dbReference>
<proteinExistence type="predicted"/>
<feature type="compositionally biased region" description="Acidic residues" evidence="1">
    <location>
        <begin position="554"/>
        <end position="566"/>
    </location>
</feature>
<sequence length="677" mass="75663">MSGYHYSSRSTWQESSPRRLDREFREENSSEGRENILYEQTLEESSPLVHGEIAHGNVDTASVESTHRLYGVEHQRDYYLEQSYGRYNPTASRYQMNGETRWDGYRGRHSNYTPPRSRSPWRANDRNRWAEDRRDYPNLSSRSQSPWRTNDSYAVDRSNLPSQRSPFRSPSPPPPPPRRSPSPGYLDLSKTPSVPVHDPPTESRKLLILDLNGTLLVRSKRGTGPLRAVYPRAYIPSFRQYLFHPDTRAWLDVMIWSSAMPPNVRSMAERCFGSNCNDLIAIWARDTLGLSREDYSQKSVTIKDLAKPWSELPVSENGVPHSALSTLLLDDSPVKARVQPYNHLCIKEYSLQRRDLDVTAMIKQNKDAAEAAPTIDHHYELSEDAIVRVDQPEAPEGDVETDAPIGNLHAVEQEQTAKVVDGDQRVAGGPDQESHKRSRQRLHKRKRLPSESPDAVHDFDETLLAIIGILDAARNQSNVAAWIRSGALWAGHFPTTTTDLPGSDDTPSSPHPNPLVGNHVQSEVPGESRDADADADGHTKPPPSSQRTDIDAGPNDDDKNESDLSADEDKPGQPPRKRHKRASHLSRATREGSDAGFVPAGNDATTAATSPPGTSPHMPSSSVAEDHGDAISKQPEAESLDHNLWFEHEDTHRVWVQRGRLALDALGIPEEHGISVQ</sequence>
<feature type="region of interest" description="Disordered" evidence="1">
    <location>
        <begin position="496"/>
        <end position="630"/>
    </location>
</feature>
<evidence type="ECO:0000313" key="4">
    <source>
        <dbReference type="Proteomes" id="UP000294933"/>
    </source>
</evidence>
<dbReference type="OrthoDB" id="1711508at2759"/>
<dbReference type="InterPro" id="IPR004274">
    <property type="entry name" value="FCP1_dom"/>
</dbReference>
<feature type="compositionally biased region" description="Basic and acidic residues" evidence="1">
    <location>
        <begin position="16"/>
        <end position="36"/>
    </location>
</feature>
<dbReference type="InterPro" id="IPR036412">
    <property type="entry name" value="HAD-like_sf"/>
</dbReference>
<feature type="compositionally biased region" description="Polar residues" evidence="1">
    <location>
        <begin position="1"/>
        <end position="15"/>
    </location>
</feature>
<dbReference type="SUPFAM" id="SSF56784">
    <property type="entry name" value="HAD-like"/>
    <property type="match status" value="1"/>
</dbReference>
<evidence type="ECO:0000256" key="1">
    <source>
        <dbReference type="SAM" id="MobiDB-lite"/>
    </source>
</evidence>
<dbReference type="Gene3D" id="3.40.50.1000">
    <property type="entry name" value="HAD superfamily/HAD-like"/>
    <property type="match status" value="1"/>
</dbReference>
<dbReference type="InterPro" id="IPR023214">
    <property type="entry name" value="HAD_sf"/>
</dbReference>
<feature type="region of interest" description="Disordered" evidence="1">
    <location>
        <begin position="101"/>
        <end position="199"/>
    </location>
</feature>
<name>A0A4Y7Q799_9AGAM</name>
<feature type="compositionally biased region" description="Low complexity" evidence="1">
    <location>
        <begin position="604"/>
        <end position="616"/>
    </location>
</feature>
<gene>
    <name evidence="3" type="ORF">BD410DRAFT_787363</name>
</gene>
<organism evidence="3 4">
    <name type="scientific">Rickenella mellea</name>
    <dbReference type="NCBI Taxonomy" id="50990"/>
    <lineage>
        <taxon>Eukaryota</taxon>
        <taxon>Fungi</taxon>
        <taxon>Dikarya</taxon>
        <taxon>Basidiomycota</taxon>
        <taxon>Agaricomycotina</taxon>
        <taxon>Agaricomycetes</taxon>
        <taxon>Hymenochaetales</taxon>
        <taxon>Rickenellaceae</taxon>
        <taxon>Rickenella</taxon>
    </lineage>
</organism>
<dbReference type="STRING" id="50990.A0A4Y7Q799"/>
<dbReference type="EMBL" id="ML170170">
    <property type="protein sequence ID" value="TDL23517.1"/>
    <property type="molecule type" value="Genomic_DNA"/>
</dbReference>
<dbReference type="Proteomes" id="UP000294933">
    <property type="component" value="Unassembled WGS sequence"/>
</dbReference>
<feature type="region of interest" description="Disordered" evidence="1">
    <location>
        <begin position="1"/>
        <end position="48"/>
    </location>
</feature>
<feature type="compositionally biased region" description="Basic residues" evidence="1">
    <location>
        <begin position="575"/>
        <end position="584"/>
    </location>
</feature>
<feature type="domain" description="FCP1 homology" evidence="2">
    <location>
        <begin position="200"/>
        <end position="368"/>
    </location>
</feature>
<feature type="region of interest" description="Disordered" evidence="1">
    <location>
        <begin position="420"/>
        <end position="454"/>
    </location>
</feature>
<feature type="compositionally biased region" description="Polar residues" evidence="1">
    <location>
        <begin position="138"/>
        <end position="152"/>
    </location>
</feature>
<feature type="compositionally biased region" description="Basic and acidic residues" evidence="1">
    <location>
        <begin position="526"/>
        <end position="539"/>
    </location>
</feature>
<reference evidence="3 4" key="1">
    <citation type="submission" date="2018-06" db="EMBL/GenBank/DDBJ databases">
        <title>A transcriptomic atlas of mushroom development highlights an independent origin of complex multicellularity.</title>
        <authorList>
            <consortium name="DOE Joint Genome Institute"/>
            <person name="Krizsan K."/>
            <person name="Almasi E."/>
            <person name="Merenyi Z."/>
            <person name="Sahu N."/>
            <person name="Viragh M."/>
            <person name="Koszo T."/>
            <person name="Mondo S."/>
            <person name="Kiss B."/>
            <person name="Balint B."/>
            <person name="Kues U."/>
            <person name="Barry K."/>
            <person name="Hegedus J.C."/>
            <person name="Henrissat B."/>
            <person name="Johnson J."/>
            <person name="Lipzen A."/>
            <person name="Ohm R."/>
            <person name="Nagy I."/>
            <person name="Pangilinan J."/>
            <person name="Yan J."/>
            <person name="Xiong Y."/>
            <person name="Grigoriev I.V."/>
            <person name="Hibbett D.S."/>
            <person name="Nagy L.G."/>
        </authorList>
    </citation>
    <scope>NUCLEOTIDE SEQUENCE [LARGE SCALE GENOMIC DNA]</scope>
    <source>
        <strain evidence="3 4">SZMC22713</strain>
    </source>
</reference>
<feature type="compositionally biased region" description="Polar residues" evidence="1">
    <location>
        <begin position="496"/>
        <end position="508"/>
    </location>
</feature>
<dbReference type="VEuPathDB" id="FungiDB:BD410DRAFT_787363"/>
<dbReference type="PROSITE" id="PS50969">
    <property type="entry name" value="FCP1"/>
    <property type="match status" value="1"/>
</dbReference>
<feature type="compositionally biased region" description="Basic residues" evidence="1">
    <location>
        <begin position="436"/>
        <end position="447"/>
    </location>
</feature>
<dbReference type="InterPro" id="IPR050365">
    <property type="entry name" value="TIM50"/>
</dbReference>
<evidence type="ECO:0000259" key="2">
    <source>
        <dbReference type="PROSITE" id="PS50969"/>
    </source>
</evidence>
<dbReference type="AlphaFoldDB" id="A0A4Y7Q799"/>
<dbReference type="Pfam" id="PF03031">
    <property type="entry name" value="NIF"/>
    <property type="match status" value="1"/>
</dbReference>
<accession>A0A4Y7Q799</accession>
<dbReference type="SMART" id="SM00577">
    <property type="entry name" value="CPDc"/>
    <property type="match status" value="1"/>
</dbReference>
<evidence type="ECO:0000313" key="3">
    <source>
        <dbReference type="EMBL" id="TDL23517.1"/>
    </source>
</evidence>
<keyword evidence="4" id="KW-1185">Reference proteome</keyword>